<dbReference type="InterPro" id="IPR020103">
    <property type="entry name" value="PsdUridine_synth_cat_dom_sf"/>
</dbReference>
<accession>A0ABN9VBN0</accession>
<dbReference type="Proteomes" id="UP001189429">
    <property type="component" value="Unassembled WGS sequence"/>
</dbReference>
<dbReference type="EMBL" id="CAUYUJ010016850">
    <property type="protein sequence ID" value="CAK0869459.1"/>
    <property type="molecule type" value="Genomic_DNA"/>
</dbReference>
<dbReference type="InterPro" id="IPR020094">
    <property type="entry name" value="TruA/RsuA/RluB/E/F_N"/>
</dbReference>
<proteinExistence type="predicted"/>
<protein>
    <submittedName>
        <fullName evidence="2">Uncharacterized protein</fullName>
    </submittedName>
</protein>
<sequence length="271" mass="30454">MLAHKRLAGMRQAFKAFRHKGLEQEEALERWRVAFDIPAFQSFVTKFPQVVDPVDFEVHRLVETFVQNAAERDELNSMKLKARGRGSLASKGVYISAVRLRPAIGPRAIRRFVTAAARVLTVICLTAYSSKFEFLKLGRRVYTVFRILFLPAATDPANRAAAASIPAGSLWKRRRVCAFVRNGGKKQKAAREFDWSTAEFAHFVLKFAYVGTDYYGLAWQDSETCPTVEGKLFDALVKTRLIRDRQTCGYPIGAGAPTRVCTPRATTRPCS</sequence>
<keyword evidence="3" id="KW-1185">Reference proteome</keyword>
<comment type="caution">
    <text evidence="2">The sequence shown here is derived from an EMBL/GenBank/DDBJ whole genome shotgun (WGS) entry which is preliminary data.</text>
</comment>
<evidence type="ECO:0000313" key="2">
    <source>
        <dbReference type="EMBL" id="CAK0869459.1"/>
    </source>
</evidence>
<evidence type="ECO:0000256" key="1">
    <source>
        <dbReference type="ARBA" id="ARBA00023235"/>
    </source>
</evidence>
<evidence type="ECO:0000313" key="3">
    <source>
        <dbReference type="Proteomes" id="UP001189429"/>
    </source>
</evidence>
<reference evidence="2" key="1">
    <citation type="submission" date="2023-10" db="EMBL/GenBank/DDBJ databases">
        <authorList>
            <person name="Chen Y."/>
            <person name="Shah S."/>
            <person name="Dougan E. K."/>
            <person name="Thang M."/>
            <person name="Chan C."/>
        </authorList>
    </citation>
    <scope>NUCLEOTIDE SEQUENCE [LARGE SCALE GENOMIC DNA]</scope>
</reference>
<name>A0ABN9VBN0_9DINO</name>
<keyword evidence="1" id="KW-0413">Isomerase</keyword>
<dbReference type="Gene3D" id="3.30.70.580">
    <property type="entry name" value="Pseudouridine synthase I, catalytic domain, N-terminal subdomain"/>
    <property type="match status" value="1"/>
</dbReference>
<gene>
    <name evidence="2" type="ORF">PCOR1329_LOCUS55804</name>
</gene>
<organism evidence="2 3">
    <name type="scientific">Prorocentrum cordatum</name>
    <dbReference type="NCBI Taxonomy" id="2364126"/>
    <lineage>
        <taxon>Eukaryota</taxon>
        <taxon>Sar</taxon>
        <taxon>Alveolata</taxon>
        <taxon>Dinophyceae</taxon>
        <taxon>Prorocentrales</taxon>
        <taxon>Prorocentraceae</taxon>
        <taxon>Prorocentrum</taxon>
    </lineage>
</organism>
<dbReference type="SUPFAM" id="SSF55120">
    <property type="entry name" value="Pseudouridine synthase"/>
    <property type="match status" value="1"/>
</dbReference>